<feature type="non-terminal residue" evidence="3">
    <location>
        <position position="60"/>
    </location>
</feature>
<accession>A0A7K4M4M7</accession>
<dbReference type="GO" id="GO:0004467">
    <property type="term" value="F:long-chain fatty acid-CoA ligase activity"/>
    <property type="evidence" value="ECO:0007669"/>
    <property type="project" value="TreeGrafter"/>
</dbReference>
<gene>
    <name evidence="3" type="primary">Slc27a2_5</name>
    <name evidence="3" type="ORF">CRYUND_R14806</name>
</gene>
<evidence type="ECO:0000313" key="3">
    <source>
        <dbReference type="EMBL" id="NWJ11875.1"/>
    </source>
</evidence>
<feature type="non-terminal residue" evidence="3">
    <location>
        <position position="1"/>
    </location>
</feature>
<evidence type="ECO:0000313" key="4">
    <source>
        <dbReference type="Proteomes" id="UP000534426"/>
    </source>
</evidence>
<dbReference type="GO" id="GO:0005886">
    <property type="term" value="C:plasma membrane"/>
    <property type="evidence" value="ECO:0007669"/>
    <property type="project" value="TreeGrafter"/>
</dbReference>
<organism evidence="3 4">
    <name type="scientific">Crypturellus undulatus</name>
    <dbReference type="NCBI Taxonomy" id="48396"/>
    <lineage>
        <taxon>Eukaryota</taxon>
        <taxon>Metazoa</taxon>
        <taxon>Chordata</taxon>
        <taxon>Craniata</taxon>
        <taxon>Vertebrata</taxon>
        <taxon>Euteleostomi</taxon>
        <taxon>Archelosauria</taxon>
        <taxon>Archosauria</taxon>
        <taxon>Dinosauria</taxon>
        <taxon>Saurischia</taxon>
        <taxon>Theropoda</taxon>
        <taxon>Coelurosauria</taxon>
        <taxon>Aves</taxon>
        <taxon>Palaeognathae</taxon>
        <taxon>Tinamiformes</taxon>
        <taxon>Tinamidae</taxon>
        <taxon>Crypturellus</taxon>
    </lineage>
</organism>
<keyword evidence="2" id="KW-0436">Ligase</keyword>
<dbReference type="PANTHER" id="PTHR43107">
    <property type="entry name" value="LONG-CHAIN FATTY ACID TRANSPORT PROTEIN"/>
    <property type="match status" value="1"/>
</dbReference>
<dbReference type="GO" id="GO:0005789">
    <property type="term" value="C:endoplasmic reticulum membrane"/>
    <property type="evidence" value="ECO:0007669"/>
    <property type="project" value="TreeGrafter"/>
</dbReference>
<comment type="caution">
    <text evidence="3">The sequence shown here is derived from an EMBL/GenBank/DDBJ whole genome shotgun (WGS) entry which is preliminary data.</text>
</comment>
<name>A0A7K4M4M7_9AVES</name>
<comment type="similarity">
    <text evidence="1">Belongs to the ATP-dependent AMP-binding enzyme family.</text>
</comment>
<sequence>LQEALEITGTFKQRKGNLIKEGFDPNVIKEPLFFLDDARKTYVPLSPAVYTDILEMKLKL</sequence>
<reference evidence="3 4" key="1">
    <citation type="submission" date="2019-09" db="EMBL/GenBank/DDBJ databases">
        <title>Bird 10,000 Genomes (B10K) Project - Family phase.</title>
        <authorList>
            <person name="Zhang G."/>
        </authorList>
    </citation>
    <scope>NUCLEOTIDE SEQUENCE [LARGE SCALE GENOMIC DNA]</scope>
    <source>
        <strain evidence="3">B10K-MSB-37135</strain>
        <tissue evidence="3">Heart</tissue>
    </source>
</reference>
<dbReference type="GO" id="GO:0005324">
    <property type="term" value="F:long-chain fatty acid transmembrane transporter activity"/>
    <property type="evidence" value="ECO:0007669"/>
    <property type="project" value="TreeGrafter"/>
</dbReference>
<evidence type="ECO:0000256" key="2">
    <source>
        <dbReference type="ARBA" id="ARBA00022598"/>
    </source>
</evidence>
<proteinExistence type="inferred from homology"/>
<evidence type="ECO:0000256" key="1">
    <source>
        <dbReference type="ARBA" id="ARBA00006432"/>
    </source>
</evidence>
<keyword evidence="4" id="KW-1185">Reference proteome</keyword>
<dbReference type="PANTHER" id="PTHR43107:SF4">
    <property type="entry name" value="LONG-CHAIN FATTY ACID TRANSPORT PROTEIN 2"/>
    <property type="match status" value="1"/>
</dbReference>
<dbReference type="GO" id="GO:0044539">
    <property type="term" value="P:long-chain fatty acid import into cell"/>
    <property type="evidence" value="ECO:0007669"/>
    <property type="project" value="TreeGrafter"/>
</dbReference>
<dbReference type="AlphaFoldDB" id="A0A7K4M4M7"/>
<protein>
    <submittedName>
        <fullName evidence="3">S27A2 synthetase</fullName>
    </submittedName>
</protein>
<dbReference type="GO" id="GO:0008206">
    <property type="term" value="P:bile acid metabolic process"/>
    <property type="evidence" value="ECO:0007669"/>
    <property type="project" value="TreeGrafter"/>
</dbReference>
<dbReference type="EMBL" id="VWPW01076947">
    <property type="protein sequence ID" value="NWJ11875.1"/>
    <property type="molecule type" value="Genomic_DNA"/>
</dbReference>
<dbReference type="Proteomes" id="UP000534426">
    <property type="component" value="Unassembled WGS sequence"/>
</dbReference>